<sequence>MANENHFSEKIHYDDNYIELSHIDSSFIMSLLEDSQVDDIRDDVRLRSVIQSLEAEILNEDSFLEAKSDEYCYEQLSDIEQMNSFCTSANLLDFEWMDQMDLGSYSDVHFEENMMELEGATRDFDSQICVGMDIEEANEIGLWHEE</sequence>
<protein>
    <submittedName>
        <fullName evidence="1">Uncharacterized protein</fullName>
    </submittedName>
</protein>
<dbReference type="PANTHER" id="PTHR37611">
    <property type="entry name" value="VIRUS-SPECIFIC-SIGNALING-PATHWAY REGULATED PROTEIN-RELATED"/>
    <property type="match status" value="1"/>
</dbReference>
<comment type="caution">
    <text evidence="1">The sequence shown here is derived from an EMBL/GenBank/DDBJ whole genome shotgun (WGS) entry which is preliminary data.</text>
</comment>
<accession>A0A2G9G6S1</accession>
<gene>
    <name evidence="1" type="ORF">CDL12_26489</name>
</gene>
<dbReference type="PANTHER" id="PTHR37611:SF4">
    <property type="entry name" value="OS06G0538400 PROTEIN"/>
    <property type="match status" value="1"/>
</dbReference>
<proteinExistence type="predicted"/>
<dbReference type="EMBL" id="NKXS01006632">
    <property type="protein sequence ID" value="PIN01008.1"/>
    <property type="molecule type" value="Genomic_DNA"/>
</dbReference>
<evidence type="ECO:0000313" key="1">
    <source>
        <dbReference type="EMBL" id="PIN01008.1"/>
    </source>
</evidence>
<dbReference type="AlphaFoldDB" id="A0A2G9G6S1"/>
<dbReference type="Proteomes" id="UP000231279">
    <property type="component" value="Unassembled WGS sequence"/>
</dbReference>
<reference evidence="2" key="1">
    <citation type="journal article" date="2018" name="Gigascience">
        <title>Genome assembly of the Pink Ipe (Handroanthus impetiginosus, Bignoniaceae), a highly valued, ecologically keystone Neotropical timber forest tree.</title>
        <authorList>
            <person name="Silva-Junior O.B."/>
            <person name="Grattapaglia D."/>
            <person name="Novaes E."/>
            <person name="Collevatti R.G."/>
        </authorList>
    </citation>
    <scope>NUCLEOTIDE SEQUENCE [LARGE SCALE GENOMIC DNA]</scope>
    <source>
        <strain evidence="2">cv. UFG-1</strain>
    </source>
</reference>
<keyword evidence="2" id="KW-1185">Reference proteome</keyword>
<dbReference type="OrthoDB" id="909122at2759"/>
<name>A0A2G9G6S1_9LAMI</name>
<evidence type="ECO:0000313" key="2">
    <source>
        <dbReference type="Proteomes" id="UP000231279"/>
    </source>
</evidence>
<organism evidence="1 2">
    <name type="scientific">Handroanthus impetiginosus</name>
    <dbReference type="NCBI Taxonomy" id="429701"/>
    <lineage>
        <taxon>Eukaryota</taxon>
        <taxon>Viridiplantae</taxon>
        <taxon>Streptophyta</taxon>
        <taxon>Embryophyta</taxon>
        <taxon>Tracheophyta</taxon>
        <taxon>Spermatophyta</taxon>
        <taxon>Magnoliopsida</taxon>
        <taxon>eudicotyledons</taxon>
        <taxon>Gunneridae</taxon>
        <taxon>Pentapetalae</taxon>
        <taxon>asterids</taxon>
        <taxon>lamiids</taxon>
        <taxon>Lamiales</taxon>
        <taxon>Bignoniaceae</taxon>
        <taxon>Crescentiina</taxon>
        <taxon>Tabebuia alliance</taxon>
        <taxon>Handroanthus</taxon>
    </lineage>
</organism>